<evidence type="ECO:0000256" key="2">
    <source>
        <dbReference type="ARBA" id="ARBA00022490"/>
    </source>
</evidence>
<name>C4R227_KOMPG</name>
<dbReference type="GO" id="GO:0005816">
    <property type="term" value="C:spindle pole body"/>
    <property type="evidence" value="ECO:0007669"/>
    <property type="project" value="UniProtKB-ARBA"/>
</dbReference>
<dbReference type="InterPro" id="IPR007259">
    <property type="entry name" value="GCP"/>
</dbReference>
<evidence type="ECO:0000259" key="7">
    <source>
        <dbReference type="Pfam" id="PF17681"/>
    </source>
</evidence>
<dbReference type="Pfam" id="PF17681">
    <property type="entry name" value="GCP_N_terminal"/>
    <property type="match status" value="1"/>
</dbReference>
<proteinExistence type="inferred from homology"/>
<dbReference type="GO" id="GO:0043015">
    <property type="term" value="F:gamma-tubulin binding"/>
    <property type="evidence" value="ECO:0007669"/>
    <property type="project" value="InterPro"/>
</dbReference>
<dbReference type="GO" id="GO:0007020">
    <property type="term" value="P:microtubule nucleation"/>
    <property type="evidence" value="ECO:0007669"/>
    <property type="project" value="InterPro"/>
</dbReference>
<dbReference type="InParanoid" id="C4R227"/>
<evidence type="ECO:0000256" key="5">
    <source>
        <dbReference type="RuleBase" id="RU363050"/>
    </source>
</evidence>
<dbReference type="KEGG" id="ppa:PAS_chr2-2_0354"/>
<dbReference type="RefSeq" id="XP_002491831.1">
    <property type="nucleotide sequence ID" value="XM_002491786.1"/>
</dbReference>
<comment type="subcellular location">
    <subcellularLocation>
        <location evidence="5">Cytoplasm</location>
        <location evidence="5">Cytoskeleton</location>
        <location evidence="5">Microtubule organizing center</location>
    </subcellularLocation>
</comment>
<dbReference type="Gene3D" id="1.20.120.1900">
    <property type="entry name" value="Gamma-tubulin complex, C-terminal domain"/>
    <property type="match status" value="1"/>
</dbReference>
<dbReference type="EMBL" id="FN392320">
    <property type="protein sequence ID" value="CAY69551.1"/>
    <property type="molecule type" value="Genomic_DNA"/>
</dbReference>
<keyword evidence="9" id="KW-1185">Reference proteome</keyword>
<dbReference type="GO" id="GO:0000930">
    <property type="term" value="C:gamma-tubulin complex"/>
    <property type="evidence" value="ECO:0007669"/>
    <property type="project" value="TreeGrafter"/>
</dbReference>
<dbReference type="InterPro" id="IPR042241">
    <property type="entry name" value="GCP_C_sf"/>
</dbReference>
<evidence type="ECO:0000256" key="4">
    <source>
        <dbReference type="ARBA" id="ARBA00023212"/>
    </source>
</evidence>
<evidence type="ECO:0000259" key="6">
    <source>
        <dbReference type="Pfam" id="PF04130"/>
    </source>
</evidence>
<dbReference type="eggNOG" id="KOG2000">
    <property type="taxonomic scope" value="Eukaryota"/>
</dbReference>
<evidence type="ECO:0000256" key="3">
    <source>
        <dbReference type="ARBA" id="ARBA00022701"/>
    </source>
</evidence>
<dbReference type="PANTHER" id="PTHR19302:SF33">
    <property type="entry name" value="GAMMA-TUBULIN COMPLEX COMPONENT 5"/>
    <property type="match status" value="1"/>
</dbReference>
<dbReference type="GO" id="GO:0051011">
    <property type="term" value="F:microtubule minus-end binding"/>
    <property type="evidence" value="ECO:0007669"/>
    <property type="project" value="TreeGrafter"/>
</dbReference>
<evidence type="ECO:0000256" key="1">
    <source>
        <dbReference type="ARBA" id="ARBA00010337"/>
    </source>
</evidence>
<dbReference type="GO" id="GO:0051321">
    <property type="term" value="P:meiotic cell cycle"/>
    <property type="evidence" value="ECO:0007669"/>
    <property type="project" value="TreeGrafter"/>
</dbReference>
<dbReference type="OrthoDB" id="5860513at2759"/>
<evidence type="ECO:0000313" key="8">
    <source>
        <dbReference type="EMBL" id="CAY69551.1"/>
    </source>
</evidence>
<protein>
    <recommendedName>
        <fullName evidence="5">Spindle pole body component</fullName>
    </recommendedName>
</protein>
<reference evidence="8 9" key="1">
    <citation type="journal article" date="2009" name="Nat. Biotechnol.">
        <title>Genome sequence of the recombinant protein production host Pichia pastoris.</title>
        <authorList>
            <person name="De Schutter K."/>
            <person name="Lin Y.C."/>
            <person name="Tiels P."/>
            <person name="Van Hecke A."/>
            <person name="Glinka S."/>
            <person name="Weber-Lehmann J."/>
            <person name="Rouze P."/>
            <person name="Van de Peer Y."/>
            <person name="Callewaert N."/>
        </authorList>
    </citation>
    <scope>NUCLEOTIDE SEQUENCE [LARGE SCALE GENOMIC DNA]</scope>
    <source>
        <strain evidence="9">GS115 / ATCC 20864</strain>
    </source>
</reference>
<organism evidence="8 9">
    <name type="scientific">Komagataella phaffii (strain GS115 / ATCC 20864)</name>
    <name type="common">Yeast</name>
    <name type="synonym">Pichia pastoris</name>
    <dbReference type="NCBI Taxonomy" id="644223"/>
    <lineage>
        <taxon>Eukaryota</taxon>
        <taxon>Fungi</taxon>
        <taxon>Dikarya</taxon>
        <taxon>Ascomycota</taxon>
        <taxon>Saccharomycotina</taxon>
        <taxon>Pichiomycetes</taxon>
        <taxon>Pichiales</taxon>
        <taxon>Pichiaceae</taxon>
        <taxon>Komagataella</taxon>
    </lineage>
</organism>
<dbReference type="InterPro" id="IPR041470">
    <property type="entry name" value="GCP_N"/>
</dbReference>
<dbReference type="STRING" id="644223.C4R227"/>
<gene>
    <name evidence="8" type="ordered locus">PAS_chr2-2_0354</name>
</gene>
<dbReference type="HOGENOM" id="CLU_333507_0_0_1"/>
<feature type="domain" description="Gamma tubulin complex component C-terminal" evidence="6">
    <location>
        <begin position="468"/>
        <end position="834"/>
    </location>
</feature>
<keyword evidence="3 5" id="KW-0493">Microtubule</keyword>
<dbReference type="GO" id="GO:0031122">
    <property type="term" value="P:cytoplasmic microtubule organization"/>
    <property type="evidence" value="ECO:0007669"/>
    <property type="project" value="TreeGrafter"/>
</dbReference>
<keyword evidence="4 5" id="KW-0206">Cytoskeleton</keyword>
<comment type="similarity">
    <text evidence="1 5">Belongs to the TUBGCP family.</text>
</comment>
<dbReference type="FunCoup" id="C4R227">
    <property type="interactions" value="200"/>
</dbReference>
<dbReference type="AlphaFoldDB" id="C4R227"/>
<accession>C4R227</accession>
<keyword evidence="2 5" id="KW-0963">Cytoplasm</keyword>
<dbReference type="GO" id="GO:0000278">
    <property type="term" value="P:mitotic cell cycle"/>
    <property type="evidence" value="ECO:0007669"/>
    <property type="project" value="TreeGrafter"/>
</dbReference>
<dbReference type="GO" id="GO:0000922">
    <property type="term" value="C:spindle pole"/>
    <property type="evidence" value="ECO:0007669"/>
    <property type="project" value="InterPro"/>
</dbReference>
<dbReference type="OMA" id="LWRIKKN"/>
<evidence type="ECO:0000313" key="9">
    <source>
        <dbReference type="Proteomes" id="UP000000314"/>
    </source>
</evidence>
<sequence>MPMPFQDPKTEGFLERLADCCSLGTLAVDKIFAEDSRIPVPQSIDIDDFNRLMDQFRERLVYKQREIGKWNQFQHIVNSILKIEKQEVLASYLSKMLQALNLTDTQEHNSDLILDDTSPYRFHKTSFSDRDKSLIDESTEMKEPNAQYTNKPNKRVNTKTIQPLAAVIQQYCTGRVLEEFQLIQYLQFTLLGNTSEMFPLIEDGIQLPSELNHGMARILHKIVEPALLYRYLSKLVHDNELHSHHISQAKVAFLSQVSRELKKYTKIINNLFLKIDELTLATIYFELKDETIRLRTFYNFTRFLNLETHAFLSQLQEFTKFGDILISDLASEVFRISAAPYYQLIRDWLAQEEFNISKYQAEGLFVLTRPDPWNEDKLDLVLDKEKLPAFIDPDLCEKIFQIGKMIIFLKRDVRDLQWVNQYTNKLHSLFSGEINTTDFKSFINYQYQQVSEHLSHVVYNELKFQRYLQILHGFLLAGNGEFIESLMSCGKIMLDRNVASITSRDLAELLQKCISLSEIEEEYIQGLDARLLDLDQRRGWESFTLDYVIDGPLSTILGDLKEYLRMFNFLWRLHALNFELREGWKAMSFLKKGLLHSFYKDLQQLKVLRREDKSFPLSLHDRKLLMVDRLLRKVNVIRNIFIKFSDKVISFFKLLIIDTNYQKLQRLFDGKRDEHNETSWSGVLLPDDEYLETASVSFSPASTSNKSHAIYDLDEFVELHRNYISSISRHKFVNTKGDFSKGNISGHYFIHQLNNLTEFVAKFVIVNQEISHNIVELLNTQDEEYYKVSQHRLSTLTNTLQTEIIEPFSQKLRVLTDDLIRDDDMELRFFGLVLES</sequence>
<dbReference type="InterPro" id="IPR040457">
    <property type="entry name" value="GCP_C"/>
</dbReference>
<dbReference type="GO" id="GO:0051225">
    <property type="term" value="P:spindle assembly"/>
    <property type="evidence" value="ECO:0007669"/>
    <property type="project" value="TreeGrafter"/>
</dbReference>
<dbReference type="GO" id="GO:0005874">
    <property type="term" value="C:microtubule"/>
    <property type="evidence" value="ECO:0007669"/>
    <property type="project" value="UniProtKB-KW"/>
</dbReference>
<dbReference type="Proteomes" id="UP000000314">
    <property type="component" value="Chromosome 2"/>
</dbReference>
<dbReference type="PANTHER" id="PTHR19302">
    <property type="entry name" value="GAMMA TUBULIN COMPLEX PROTEIN"/>
    <property type="match status" value="1"/>
</dbReference>
<dbReference type="GeneID" id="8198691"/>
<feature type="domain" description="Gamma tubulin complex component protein N-terminal" evidence="7">
    <location>
        <begin position="183"/>
        <end position="461"/>
    </location>
</feature>
<dbReference type="Pfam" id="PF04130">
    <property type="entry name" value="GCP_C_terminal"/>
    <property type="match status" value="1"/>
</dbReference>